<dbReference type="PANTHER" id="PTHR11319">
    <property type="entry name" value="G PROTEIN-COUPLED RECEPTOR-RELATED"/>
    <property type="match status" value="1"/>
</dbReference>
<sequence length="695" mass="73977">MTPVSNQTELLNAVASKETHIQAVSDFTVSKQITVRCSLTLTGCSDECPVSLYKDASFPSAMFHVSEGGSLTLQNIVLDGQKELHSGRDPMNRSLILISGGTLILKHGTVLRNNHSYTEGGGVYFSGIGSLPNNFLMTEDSQISGCSSRLCGGAVMAAVKHPDDKLSILGRALITHNTAAHGAGIYLRSFEKRAGSILTVSDSAAITDNIALGCGGGINFSGFREDAEIPSSLTVSGNVRISGNASAYGGGIYFFGCSEEDQLDIEKDSVLSENSAKENGGGLCLVSQTGASVTVNECSISKNKADGQGGGISLTNRSSKKSVRLALMNSDIKGNRAASCGGGIVFSAGSGEFSFHLTDSRIFENISSSDGGGIAMSSSGSGIVNVSQTSFSRNTAKKSGGGLAFLSESSSKAKNLSLTSAEFIKNQAGSGGGIFLDSKEGAADANLYDCIIEDNTARFGYGGGILSHGFGNIVSLRGTTRLSQNLAKKAGVGISLECGSSLILEEGPNLYDGFFLKDADTHLYLQNTLHPNACIRLENSEYISPNKEGNPIVICAPLSEYFGLQPSDAEKFRMPSHGFNGWEFRLNPDRTFVLLAPVRFRIRYENLLESSNTNPVFYTTDSPDLILNPPEELPGLAFLGWYDDPFGGKQINMIPHGSTEHYTLYARWKPEPVGLKSLPLFRKRFPLSLLSKRKH</sequence>
<reference evidence="1" key="1">
    <citation type="submission" date="2019-11" db="EMBL/GenBank/DDBJ databases">
        <authorList>
            <person name="Feng L."/>
        </authorList>
    </citation>
    <scope>NUCLEOTIDE SEQUENCE</scope>
    <source>
        <strain evidence="1">AcaccaeLFYP115</strain>
    </source>
</reference>
<evidence type="ECO:0000313" key="1">
    <source>
        <dbReference type="EMBL" id="VYT22466.1"/>
    </source>
</evidence>
<protein>
    <submittedName>
        <fullName evidence="1">Putative outer membrane protein PmpB</fullName>
    </submittedName>
</protein>
<dbReference type="AlphaFoldDB" id="A0A6N2V632"/>
<dbReference type="InterPro" id="IPR011050">
    <property type="entry name" value="Pectin_lyase_fold/virulence"/>
</dbReference>
<dbReference type="PANTHER" id="PTHR11319:SF35">
    <property type="entry name" value="OUTER MEMBRANE PROTEIN PMPC-RELATED"/>
    <property type="match status" value="1"/>
</dbReference>
<dbReference type="NCBIfam" id="TIGR02543">
    <property type="entry name" value="List_Bact_rpt"/>
    <property type="match status" value="1"/>
</dbReference>
<gene>
    <name evidence="1" type="primary">pmpB</name>
    <name evidence="1" type="ORF">ACLFYP115_02133</name>
</gene>
<dbReference type="EMBL" id="CACRSQ010000007">
    <property type="protein sequence ID" value="VYT22466.1"/>
    <property type="molecule type" value="Genomic_DNA"/>
</dbReference>
<accession>A0A6N2V632</accession>
<name>A0A6N2V632_9FIRM</name>
<dbReference type="SUPFAM" id="SSF51126">
    <property type="entry name" value="Pectin lyase-like"/>
    <property type="match status" value="2"/>
</dbReference>
<dbReference type="InterPro" id="IPR006626">
    <property type="entry name" value="PbH1"/>
</dbReference>
<proteinExistence type="predicted"/>
<organism evidence="1">
    <name type="scientific">Anaerostipes caccae</name>
    <dbReference type="NCBI Taxonomy" id="105841"/>
    <lineage>
        <taxon>Bacteria</taxon>
        <taxon>Bacillati</taxon>
        <taxon>Bacillota</taxon>
        <taxon>Clostridia</taxon>
        <taxon>Lachnospirales</taxon>
        <taxon>Lachnospiraceae</taxon>
        <taxon>Anaerostipes</taxon>
    </lineage>
</organism>
<dbReference type="SMART" id="SM00710">
    <property type="entry name" value="PbH1"/>
    <property type="match status" value="9"/>
</dbReference>
<dbReference type="InterPro" id="IPR013378">
    <property type="entry name" value="InlB-like_B-rpt"/>
</dbReference>